<dbReference type="AlphaFoldDB" id="A0AAV4QFF0"/>
<evidence type="ECO:0000313" key="3">
    <source>
        <dbReference type="Proteomes" id="UP001054945"/>
    </source>
</evidence>
<organism evidence="2 3">
    <name type="scientific">Caerostris extrusa</name>
    <name type="common">Bark spider</name>
    <name type="synonym">Caerostris bankana</name>
    <dbReference type="NCBI Taxonomy" id="172846"/>
    <lineage>
        <taxon>Eukaryota</taxon>
        <taxon>Metazoa</taxon>
        <taxon>Ecdysozoa</taxon>
        <taxon>Arthropoda</taxon>
        <taxon>Chelicerata</taxon>
        <taxon>Arachnida</taxon>
        <taxon>Araneae</taxon>
        <taxon>Araneomorphae</taxon>
        <taxon>Entelegynae</taxon>
        <taxon>Araneoidea</taxon>
        <taxon>Araneidae</taxon>
        <taxon>Caerostris</taxon>
    </lineage>
</organism>
<proteinExistence type="predicted"/>
<protein>
    <submittedName>
        <fullName evidence="2">Adenomatous polyposis coli protein</fullName>
    </submittedName>
</protein>
<gene>
    <name evidence="2" type="primary">Apc_0</name>
    <name evidence="2" type="ORF">CEXT_82351</name>
</gene>
<comment type="caution">
    <text evidence="2">The sequence shown here is derived from an EMBL/GenBank/DDBJ whole genome shotgun (WGS) entry which is preliminary data.</text>
</comment>
<keyword evidence="3" id="KW-1185">Reference proteome</keyword>
<feature type="region of interest" description="Disordered" evidence="1">
    <location>
        <begin position="300"/>
        <end position="490"/>
    </location>
</feature>
<dbReference type="Proteomes" id="UP001054945">
    <property type="component" value="Unassembled WGS sequence"/>
</dbReference>
<evidence type="ECO:0000256" key="1">
    <source>
        <dbReference type="SAM" id="MobiDB-lite"/>
    </source>
</evidence>
<accession>A0AAV4QFF0</accession>
<sequence length="490" mass="53133">MSNNELAESTKHSEPQESYRASVDPESALPADEPVNFVDKPLAEEAPEDILKAEEEEEAAEKDIDCSESEEVMLTSSLLGEAREIAQLLAAGSTEDMTVSTLSCLSDIDNARPPSAMGELHCLSADDSIRTTQLLGKQLSSKKSLLRELQLGRLASSTDSPDNLSLRSSCTSDLLANKDSLSERMHEAAAMAQMCARELSAITGGGAEKREERGQIRIPVAVQQQEVTIADVTDIGWGSDTEVEEDLPCDDEETLRAVTRDEGSSENLTFTLTEEQPRPLMTSEEFRALQENAHRVLRTLRDAEVSDDDDDGGHSGDLLDDETMSLVSNGSDEESPKASPTCNNGLPRPKATTTFPTPWTRGPSRARGPACLERWCPPSGAPPPKCRGHWCRAKWRGRPLQRNEDRNGSSPRSTPSPKSPLSRSGTFERLSDAETSPTPAIRRPSSLAIANRTRSAPSQKQANDRPRPSILSPSGGIPGRPPASQHHEGP</sequence>
<feature type="compositionally biased region" description="Basic residues" evidence="1">
    <location>
        <begin position="386"/>
        <end position="399"/>
    </location>
</feature>
<feature type="compositionally biased region" description="Basic and acidic residues" evidence="1">
    <location>
        <begin position="8"/>
        <end position="17"/>
    </location>
</feature>
<feature type="compositionally biased region" description="Polar residues" evidence="1">
    <location>
        <begin position="452"/>
        <end position="461"/>
    </location>
</feature>
<dbReference type="EMBL" id="BPLR01006203">
    <property type="protein sequence ID" value="GIY08115.1"/>
    <property type="molecule type" value="Genomic_DNA"/>
</dbReference>
<feature type="region of interest" description="Disordered" evidence="1">
    <location>
        <begin position="1"/>
        <end position="66"/>
    </location>
</feature>
<evidence type="ECO:0000313" key="2">
    <source>
        <dbReference type="EMBL" id="GIY08115.1"/>
    </source>
</evidence>
<name>A0AAV4QFF0_CAEEX</name>
<feature type="compositionally biased region" description="Acidic residues" evidence="1">
    <location>
        <begin position="54"/>
        <end position="66"/>
    </location>
</feature>
<feature type="compositionally biased region" description="Low complexity" evidence="1">
    <location>
        <begin position="409"/>
        <end position="424"/>
    </location>
</feature>
<reference evidence="2 3" key="1">
    <citation type="submission" date="2021-06" db="EMBL/GenBank/DDBJ databases">
        <title>Caerostris extrusa draft genome.</title>
        <authorList>
            <person name="Kono N."/>
            <person name="Arakawa K."/>
        </authorList>
    </citation>
    <scope>NUCLEOTIDE SEQUENCE [LARGE SCALE GENOMIC DNA]</scope>
</reference>